<feature type="compositionally biased region" description="Acidic residues" evidence="1">
    <location>
        <begin position="344"/>
        <end position="360"/>
    </location>
</feature>
<dbReference type="EMBL" id="KL198040">
    <property type="protein sequence ID" value="KDQ13944.1"/>
    <property type="molecule type" value="Genomic_DNA"/>
</dbReference>
<evidence type="ECO:0000313" key="2">
    <source>
        <dbReference type="EMBL" id="KDQ13944.1"/>
    </source>
</evidence>
<organism evidence="2 3">
    <name type="scientific">Botryobasidium botryosum (strain FD-172 SS1)</name>
    <dbReference type="NCBI Taxonomy" id="930990"/>
    <lineage>
        <taxon>Eukaryota</taxon>
        <taxon>Fungi</taxon>
        <taxon>Dikarya</taxon>
        <taxon>Basidiomycota</taxon>
        <taxon>Agaricomycotina</taxon>
        <taxon>Agaricomycetes</taxon>
        <taxon>Cantharellales</taxon>
        <taxon>Botryobasidiaceae</taxon>
        <taxon>Botryobasidium</taxon>
    </lineage>
</organism>
<dbReference type="HOGENOM" id="CLU_626970_0_0_1"/>
<feature type="compositionally biased region" description="Basic and acidic residues" evidence="1">
    <location>
        <begin position="108"/>
        <end position="118"/>
    </location>
</feature>
<feature type="compositionally biased region" description="Low complexity" evidence="1">
    <location>
        <begin position="265"/>
        <end position="281"/>
    </location>
</feature>
<feature type="compositionally biased region" description="Basic residues" evidence="1">
    <location>
        <begin position="324"/>
        <end position="339"/>
    </location>
</feature>
<protein>
    <submittedName>
        <fullName evidence="2">Uncharacterized protein</fullName>
    </submittedName>
</protein>
<feature type="compositionally biased region" description="Pro residues" evidence="1">
    <location>
        <begin position="160"/>
        <end position="179"/>
    </location>
</feature>
<feature type="region of interest" description="Disordered" evidence="1">
    <location>
        <begin position="1"/>
        <end position="403"/>
    </location>
</feature>
<feature type="compositionally biased region" description="Basic residues" evidence="1">
    <location>
        <begin position="59"/>
        <end position="75"/>
    </location>
</feature>
<evidence type="ECO:0000256" key="1">
    <source>
        <dbReference type="SAM" id="MobiDB-lite"/>
    </source>
</evidence>
<dbReference type="STRING" id="930990.A0A067MEI5"/>
<dbReference type="Proteomes" id="UP000027195">
    <property type="component" value="Unassembled WGS sequence"/>
</dbReference>
<proteinExistence type="predicted"/>
<accession>A0A067MEI5</accession>
<name>A0A067MEI5_BOTB1</name>
<feature type="compositionally biased region" description="Acidic residues" evidence="1">
    <location>
        <begin position="200"/>
        <end position="210"/>
    </location>
</feature>
<reference evidence="3" key="1">
    <citation type="journal article" date="2014" name="Proc. Natl. Acad. Sci. U.S.A.">
        <title>Extensive sampling of basidiomycete genomes demonstrates inadequacy of the white-rot/brown-rot paradigm for wood decay fungi.</title>
        <authorList>
            <person name="Riley R."/>
            <person name="Salamov A.A."/>
            <person name="Brown D.W."/>
            <person name="Nagy L.G."/>
            <person name="Floudas D."/>
            <person name="Held B.W."/>
            <person name="Levasseur A."/>
            <person name="Lombard V."/>
            <person name="Morin E."/>
            <person name="Otillar R."/>
            <person name="Lindquist E.A."/>
            <person name="Sun H."/>
            <person name="LaButti K.M."/>
            <person name="Schmutz J."/>
            <person name="Jabbour D."/>
            <person name="Luo H."/>
            <person name="Baker S.E."/>
            <person name="Pisabarro A.G."/>
            <person name="Walton J.D."/>
            <person name="Blanchette R.A."/>
            <person name="Henrissat B."/>
            <person name="Martin F."/>
            <person name="Cullen D."/>
            <person name="Hibbett D.S."/>
            <person name="Grigoriev I.V."/>
        </authorList>
    </citation>
    <scope>NUCLEOTIDE SEQUENCE [LARGE SCALE GENOMIC DNA]</scope>
    <source>
        <strain evidence="3">FD-172 SS1</strain>
    </source>
</reference>
<feature type="compositionally biased region" description="Polar residues" evidence="1">
    <location>
        <begin position="295"/>
        <end position="306"/>
    </location>
</feature>
<sequence>MARQRPPPAPPAADKRVTRASTRRPLADRLPESATTSTTTATKSSTKPSSLAAPEPVKPKPKPKPKTAAKSRRKPATQVEVVIERAPARSRPTTRRRQDSLPPSAAGSDRDSKEELPVKSKAPPSYAPSLSGTATAVAPPLSEWSAPPEPRRPLSFSLPPSSPPPLPSSPLVPTVPFPPTEIDDNEVVGITDDIGGHDIEWDDEQPDMDSDPFGFFAAEQKLKAMREEMGEEPELDSLSFEKSSSEIHLDLPPAASARGRRSRGSTRSQPSQVPSRHSSTPAHPPASSPSTTPRVANSNKGKQRGTSPDESRVFTTEALEALLPRRRPRHLRQRPRGHRKQEVESDDEDLTEKGESDDDFGGGTRKKRKKGKKAMAGKKVQPRGKGKGKEEDEGDDEEREFIHLDPDEREKAVIEKHERLDFFKQLDDYELETEIVV</sequence>
<evidence type="ECO:0000313" key="3">
    <source>
        <dbReference type="Proteomes" id="UP000027195"/>
    </source>
</evidence>
<dbReference type="AlphaFoldDB" id="A0A067MEI5"/>
<feature type="compositionally biased region" description="Low complexity" evidence="1">
    <location>
        <begin position="33"/>
        <end position="55"/>
    </location>
</feature>
<gene>
    <name evidence="2" type="ORF">BOTBODRAFT_175079</name>
</gene>
<feature type="compositionally biased region" description="Pro residues" evidence="1">
    <location>
        <begin position="1"/>
        <end position="11"/>
    </location>
</feature>
<keyword evidence="3" id="KW-1185">Reference proteome</keyword>
<feature type="compositionally biased region" description="Basic residues" evidence="1">
    <location>
        <begin position="364"/>
        <end position="386"/>
    </location>
</feature>
<dbReference type="InParanoid" id="A0A067MEI5"/>